<dbReference type="PANTHER" id="PTHR11005">
    <property type="entry name" value="LYSOSOMAL ACID LIPASE-RELATED"/>
    <property type="match status" value="1"/>
</dbReference>
<evidence type="ECO:0000256" key="8">
    <source>
        <dbReference type="SAM" id="MobiDB-lite"/>
    </source>
</evidence>
<protein>
    <submittedName>
        <fullName evidence="11">Sterol esterase</fullName>
    </submittedName>
</protein>
<comment type="caution">
    <text evidence="11">The sequence shown here is derived from an EMBL/GenBank/DDBJ whole genome shotgun (WGS) entry which is preliminary data.</text>
</comment>
<dbReference type="InterPro" id="IPR029058">
    <property type="entry name" value="AB_hydrolase_fold"/>
</dbReference>
<evidence type="ECO:0000256" key="1">
    <source>
        <dbReference type="ARBA" id="ARBA00004167"/>
    </source>
</evidence>
<evidence type="ECO:0000313" key="11">
    <source>
        <dbReference type="EMBL" id="KAK4459059.1"/>
    </source>
</evidence>
<keyword evidence="2 9" id="KW-0812">Transmembrane</keyword>
<feature type="region of interest" description="Disordered" evidence="8">
    <location>
        <begin position="519"/>
        <end position="611"/>
    </location>
</feature>
<evidence type="ECO:0000256" key="3">
    <source>
        <dbReference type="ARBA" id="ARBA00022801"/>
    </source>
</evidence>
<dbReference type="Gene3D" id="3.40.50.1820">
    <property type="entry name" value="alpha/beta hydrolase"/>
    <property type="match status" value="1"/>
</dbReference>
<dbReference type="SUPFAM" id="SSF53474">
    <property type="entry name" value="alpha/beta-Hydrolases"/>
    <property type="match status" value="1"/>
</dbReference>
<feature type="domain" description="Partial AB-hydrolase lipase" evidence="10">
    <location>
        <begin position="82"/>
        <end position="148"/>
    </location>
</feature>
<evidence type="ECO:0000256" key="9">
    <source>
        <dbReference type="SAM" id="Phobius"/>
    </source>
</evidence>
<dbReference type="FunFam" id="3.40.50.1820:FF:000095">
    <property type="entry name" value="Triglyceride lipase-cholesterol esterase"/>
    <property type="match status" value="1"/>
</dbReference>
<reference evidence="11" key="1">
    <citation type="journal article" date="2023" name="Mol. Phylogenet. Evol.">
        <title>Genome-scale phylogeny and comparative genomics of the fungal order Sordariales.</title>
        <authorList>
            <person name="Hensen N."/>
            <person name="Bonometti L."/>
            <person name="Westerberg I."/>
            <person name="Brannstrom I.O."/>
            <person name="Guillou S."/>
            <person name="Cros-Aarteil S."/>
            <person name="Calhoun S."/>
            <person name="Haridas S."/>
            <person name="Kuo A."/>
            <person name="Mondo S."/>
            <person name="Pangilinan J."/>
            <person name="Riley R."/>
            <person name="LaButti K."/>
            <person name="Andreopoulos B."/>
            <person name="Lipzen A."/>
            <person name="Chen C."/>
            <person name="Yan M."/>
            <person name="Daum C."/>
            <person name="Ng V."/>
            <person name="Clum A."/>
            <person name="Steindorff A."/>
            <person name="Ohm R.A."/>
            <person name="Martin F."/>
            <person name="Silar P."/>
            <person name="Natvig D.O."/>
            <person name="Lalanne C."/>
            <person name="Gautier V."/>
            <person name="Ament-Velasquez S.L."/>
            <person name="Kruys A."/>
            <person name="Hutchinson M.I."/>
            <person name="Powell A.J."/>
            <person name="Barry K."/>
            <person name="Miller A.N."/>
            <person name="Grigoriev I.V."/>
            <person name="Debuchy R."/>
            <person name="Gladieux P."/>
            <person name="Hiltunen Thoren M."/>
            <person name="Johannesson H."/>
        </authorList>
    </citation>
    <scope>NUCLEOTIDE SEQUENCE</scope>
    <source>
        <strain evidence="11">PSN324</strain>
    </source>
</reference>
<dbReference type="InterPro" id="IPR006693">
    <property type="entry name" value="AB_hydrolase_lipase"/>
</dbReference>
<dbReference type="Proteomes" id="UP001321749">
    <property type="component" value="Unassembled WGS sequence"/>
</dbReference>
<evidence type="ECO:0000256" key="7">
    <source>
        <dbReference type="ARBA" id="ARBA00023136"/>
    </source>
</evidence>
<reference evidence="11" key="2">
    <citation type="submission" date="2023-06" db="EMBL/GenBank/DDBJ databases">
        <authorList>
            <consortium name="Lawrence Berkeley National Laboratory"/>
            <person name="Mondo S.J."/>
            <person name="Hensen N."/>
            <person name="Bonometti L."/>
            <person name="Westerberg I."/>
            <person name="Brannstrom I.O."/>
            <person name="Guillou S."/>
            <person name="Cros-Aarteil S."/>
            <person name="Calhoun S."/>
            <person name="Haridas S."/>
            <person name="Kuo A."/>
            <person name="Pangilinan J."/>
            <person name="Riley R."/>
            <person name="Labutti K."/>
            <person name="Andreopoulos B."/>
            <person name="Lipzen A."/>
            <person name="Chen C."/>
            <person name="Yanf M."/>
            <person name="Daum C."/>
            <person name="Ng V."/>
            <person name="Clum A."/>
            <person name="Steindorff A."/>
            <person name="Ohm R."/>
            <person name="Martin F."/>
            <person name="Silar P."/>
            <person name="Natvig D."/>
            <person name="Lalanne C."/>
            <person name="Gautier V."/>
            <person name="Ament-Velasquez S.L."/>
            <person name="Kruys A."/>
            <person name="Hutchinson M.I."/>
            <person name="Powell A.J."/>
            <person name="Barry K."/>
            <person name="Miller A.N."/>
            <person name="Grigoriev I.V."/>
            <person name="Debuchy R."/>
            <person name="Gladieux P."/>
            <person name="Thoren M.H."/>
            <person name="Johannesson H."/>
        </authorList>
    </citation>
    <scope>NUCLEOTIDE SEQUENCE</scope>
    <source>
        <strain evidence="11">PSN324</strain>
    </source>
</reference>
<evidence type="ECO:0000313" key="12">
    <source>
        <dbReference type="Proteomes" id="UP001321749"/>
    </source>
</evidence>
<sequence>MPVPFLGRLNITEYVALIGSFLLVGLELFVRIFTLALPPALLNLCYGASRRMFNSFTSPKQKRAEQRRKSISASVRDASDFVDLCAMFGYTAEEHVVRTEDGYLLGLHRLAWRKGEENRRVNSGPHNVKKKVVYLHHGLLMNSEVWVCLTDEQRALPFVLVERGFDVWLGNNRGNKYSKKCMRAGPDTNEFWNFSIDQFALHDIPNSISYILDVTGQPSLSYIGFSQGTAQAFASLSIHPKLNDQVNVFIALAPAMSPAGLSNGIVDALVKASPQVLFLLFGRRSILSSATMWQSILYPPLFTKMIDLGLSFLFNWRTENISISQKLAAYPHLYSFTSTKSVVHWFQIIRTKSFQMYDDDVHRPLFSATNNKYTKVARYPTRNIKTPIVLVYGGSDSLVDIKAMLRELPTQTVANEIPHYEHLDFLWARDVDEQVFQHVFDALDSFTGAEHTNEEYERYRSVRKQHTEDILDDGADSSMRYGARRHLVSRGGLSDDVADSDVSTAVGEDINTIRVSSTGRVRRHYQASTGEEEEEVGERNYEKPDDEEPQFARHHQQQQKRLEPALTVLPQVQQQSQSRNRTASPPRSRIARAKPSKSNLQEVTSGTEMEGDDFAVASPITPISSGIYAPKLDTDGIAAHPFQAQQQQSQQNGSAISPTSPMATMQMTTTPKRRGTGGSHISFDSMKGGRGISLGASMLSRTEDGFSG</sequence>
<feature type="region of interest" description="Disordered" evidence="8">
    <location>
        <begin position="644"/>
        <end position="708"/>
    </location>
</feature>
<evidence type="ECO:0000256" key="4">
    <source>
        <dbReference type="ARBA" id="ARBA00022963"/>
    </source>
</evidence>
<proteinExistence type="predicted"/>
<evidence type="ECO:0000256" key="6">
    <source>
        <dbReference type="ARBA" id="ARBA00023098"/>
    </source>
</evidence>
<dbReference type="AlphaFoldDB" id="A0AAV9HFS5"/>
<dbReference type="GO" id="GO:0016020">
    <property type="term" value="C:membrane"/>
    <property type="evidence" value="ECO:0007669"/>
    <property type="project" value="UniProtKB-SubCell"/>
</dbReference>
<evidence type="ECO:0000256" key="5">
    <source>
        <dbReference type="ARBA" id="ARBA00022989"/>
    </source>
</evidence>
<dbReference type="EMBL" id="MU865047">
    <property type="protein sequence ID" value="KAK4459059.1"/>
    <property type="molecule type" value="Genomic_DNA"/>
</dbReference>
<gene>
    <name evidence="11" type="ORF">QBC42DRAFT_275254</name>
</gene>
<keyword evidence="3" id="KW-0378">Hydrolase</keyword>
<keyword evidence="4" id="KW-0442">Lipid degradation</keyword>
<name>A0AAV9HFS5_9PEZI</name>
<dbReference type="GO" id="GO:0016787">
    <property type="term" value="F:hydrolase activity"/>
    <property type="evidence" value="ECO:0007669"/>
    <property type="project" value="UniProtKB-KW"/>
</dbReference>
<dbReference type="GO" id="GO:0016042">
    <property type="term" value="P:lipid catabolic process"/>
    <property type="evidence" value="ECO:0007669"/>
    <property type="project" value="UniProtKB-KW"/>
</dbReference>
<feature type="compositionally biased region" description="Polar residues" evidence="8">
    <location>
        <begin position="652"/>
        <end position="670"/>
    </location>
</feature>
<accession>A0AAV9HFS5</accession>
<organism evidence="11 12">
    <name type="scientific">Cladorrhinum samala</name>
    <dbReference type="NCBI Taxonomy" id="585594"/>
    <lineage>
        <taxon>Eukaryota</taxon>
        <taxon>Fungi</taxon>
        <taxon>Dikarya</taxon>
        <taxon>Ascomycota</taxon>
        <taxon>Pezizomycotina</taxon>
        <taxon>Sordariomycetes</taxon>
        <taxon>Sordariomycetidae</taxon>
        <taxon>Sordariales</taxon>
        <taxon>Podosporaceae</taxon>
        <taxon>Cladorrhinum</taxon>
    </lineage>
</organism>
<keyword evidence="12" id="KW-1185">Reference proteome</keyword>
<evidence type="ECO:0000256" key="2">
    <source>
        <dbReference type="ARBA" id="ARBA00022692"/>
    </source>
</evidence>
<evidence type="ECO:0000259" key="10">
    <source>
        <dbReference type="Pfam" id="PF04083"/>
    </source>
</evidence>
<keyword evidence="6" id="KW-0443">Lipid metabolism</keyword>
<feature type="compositionally biased region" description="Polar residues" evidence="8">
    <location>
        <begin position="596"/>
        <end position="607"/>
    </location>
</feature>
<dbReference type="Pfam" id="PF04083">
    <property type="entry name" value="Abhydro_lipase"/>
    <property type="match status" value="1"/>
</dbReference>
<feature type="transmembrane region" description="Helical" evidence="9">
    <location>
        <begin position="14"/>
        <end position="42"/>
    </location>
</feature>
<keyword evidence="5 9" id="KW-1133">Transmembrane helix</keyword>
<feature type="compositionally biased region" description="Polar residues" evidence="8">
    <location>
        <begin position="570"/>
        <end position="585"/>
    </location>
</feature>
<keyword evidence="7 9" id="KW-0472">Membrane</keyword>
<comment type="subcellular location">
    <subcellularLocation>
        <location evidence="1">Membrane</location>
        <topology evidence="1">Single-pass membrane protein</topology>
    </subcellularLocation>
</comment>